<evidence type="ECO:0000256" key="8">
    <source>
        <dbReference type="ARBA" id="ARBA00023929"/>
    </source>
</evidence>
<comment type="pathway">
    <text evidence="1 11">Purine metabolism; purine nucleoside salvage.</text>
</comment>
<feature type="binding site" evidence="12">
    <location>
        <position position="222"/>
    </location>
    <ligand>
        <name>phosphate</name>
        <dbReference type="ChEBI" id="CHEBI:43474"/>
    </ligand>
</feature>
<comment type="catalytic activity">
    <reaction evidence="8">
        <text>2'-deoxyguanosine + phosphate = 2-deoxy-alpha-D-ribose 1-phosphate + guanine</text>
        <dbReference type="Rhea" id="RHEA:27738"/>
        <dbReference type="ChEBI" id="CHEBI:16235"/>
        <dbReference type="ChEBI" id="CHEBI:17172"/>
        <dbReference type="ChEBI" id="CHEBI:43474"/>
        <dbReference type="ChEBI" id="CHEBI:57259"/>
        <dbReference type="EC" id="2.4.2.1"/>
    </reaction>
</comment>
<comment type="catalytic activity">
    <reaction evidence="9">
        <text>2'-deoxyinosine + phosphate = 2-deoxy-alpha-D-ribose 1-phosphate + hypoxanthine</text>
        <dbReference type="Rhea" id="RHEA:27750"/>
        <dbReference type="ChEBI" id="CHEBI:17368"/>
        <dbReference type="ChEBI" id="CHEBI:28997"/>
        <dbReference type="ChEBI" id="CHEBI:43474"/>
        <dbReference type="ChEBI" id="CHEBI:57259"/>
        <dbReference type="EC" id="2.4.2.1"/>
    </reaction>
</comment>
<dbReference type="NCBIfam" id="TIGR01697">
    <property type="entry name" value="PNPH-PUNA-XAPA"/>
    <property type="match status" value="1"/>
</dbReference>
<evidence type="ECO:0000256" key="3">
    <source>
        <dbReference type="ARBA" id="ARBA00011886"/>
    </source>
</evidence>
<keyword evidence="5 11" id="KW-0328">Glycosyltransferase</keyword>
<feature type="binding site" evidence="12">
    <location>
        <begin position="86"/>
        <end position="88"/>
    </location>
    <ligand>
        <name>phosphate</name>
        <dbReference type="ChEBI" id="CHEBI:43474"/>
    </ligand>
</feature>
<comment type="catalytic activity">
    <reaction evidence="10">
        <text>guanosine + phosphate = alpha-D-ribose 1-phosphate + guanine</text>
        <dbReference type="Rhea" id="RHEA:13233"/>
        <dbReference type="ChEBI" id="CHEBI:16235"/>
        <dbReference type="ChEBI" id="CHEBI:16750"/>
        <dbReference type="ChEBI" id="CHEBI:43474"/>
        <dbReference type="ChEBI" id="CHEBI:57720"/>
        <dbReference type="EC" id="2.4.2.1"/>
    </reaction>
</comment>
<dbReference type="PANTHER" id="PTHR11904">
    <property type="entry name" value="METHYLTHIOADENOSINE/PURINE NUCLEOSIDE PHOSPHORYLASE"/>
    <property type="match status" value="1"/>
</dbReference>
<evidence type="ECO:0000256" key="1">
    <source>
        <dbReference type="ARBA" id="ARBA00005058"/>
    </source>
</evidence>
<dbReference type="GO" id="GO:0005737">
    <property type="term" value="C:cytoplasm"/>
    <property type="evidence" value="ECO:0007669"/>
    <property type="project" value="TreeGrafter"/>
</dbReference>
<dbReference type="Proteomes" id="UP001497525">
    <property type="component" value="Unassembled WGS sequence"/>
</dbReference>
<evidence type="ECO:0000256" key="4">
    <source>
        <dbReference type="ARBA" id="ARBA00013834"/>
    </source>
</evidence>
<feature type="binding site" evidence="12">
    <location>
        <position position="66"/>
    </location>
    <ligand>
        <name>phosphate</name>
        <dbReference type="ChEBI" id="CHEBI:43474"/>
    </ligand>
</feature>
<comment type="catalytic activity">
    <reaction evidence="7">
        <text>inosine + phosphate = alpha-D-ribose 1-phosphate + hypoxanthine</text>
        <dbReference type="Rhea" id="RHEA:27646"/>
        <dbReference type="ChEBI" id="CHEBI:17368"/>
        <dbReference type="ChEBI" id="CHEBI:17596"/>
        <dbReference type="ChEBI" id="CHEBI:43474"/>
        <dbReference type="ChEBI" id="CHEBI:57720"/>
        <dbReference type="EC" id="2.4.2.1"/>
    </reaction>
</comment>
<feature type="binding site" evidence="12">
    <location>
        <position position="118"/>
    </location>
    <ligand>
        <name>phosphate</name>
        <dbReference type="ChEBI" id="CHEBI:43474"/>
    </ligand>
</feature>
<evidence type="ECO:0000313" key="14">
    <source>
        <dbReference type="EMBL" id="CAL5136873.1"/>
    </source>
</evidence>
<dbReference type="InterPro" id="IPR035994">
    <property type="entry name" value="Nucleoside_phosphorylase_sf"/>
</dbReference>
<dbReference type="NCBIfam" id="NF006054">
    <property type="entry name" value="PRK08202.1"/>
    <property type="match status" value="1"/>
</dbReference>
<comment type="caution">
    <text evidence="14">The sequence shown here is derived from an EMBL/GenBank/DDBJ whole genome shotgun (WGS) entry which is preliminary data.</text>
</comment>
<dbReference type="FunFam" id="3.40.50.1580:FF:000004">
    <property type="entry name" value="Purine nucleoside phosphorylase"/>
    <property type="match status" value="1"/>
</dbReference>
<reference evidence="14" key="1">
    <citation type="submission" date="2024-06" db="EMBL/GenBank/DDBJ databases">
        <authorList>
            <person name="Liu X."/>
            <person name="Lenzi L."/>
            <person name="Haldenby T S."/>
            <person name="Uol C."/>
        </authorList>
    </citation>
    <scope>NUCLEOTIDE SEQUENCE</scope>
</reference>
<feature type="binding site" evidence="12">
    <location>
        <position position="245"/>
    </location>
    <ligand>
        <name>a purine D-ribonucleoside</name>
        <dbReference type="ChEBI" id="CHEBI:142355"/>
    </ligand>
</feature>
<evidence type="ECO:0000313" key="15">
    <source>
        <dbReference type="Proteomes" id="UP001497525"/>
    </source>
</evidence>
<comment type="similarity">
    <text evidence="2 11">Belongs to the PNP/MTAP phosphorylase family.</text>
</comment>
<comment type="function">
    <text evidence="11">The purine nucleoside phosphorylases catalyze the phosphorolytic breakdown of the N-glycosidic bond in the beta-(deoxy)ribonucleoside molecules, with the formation of the corresponding free purine bases and pentose-1-phosphate.</text>
</comment>
<evidence type="ECO:0000256" key="9">
    <source>
        <dbReference type="ARBA" id="ARBA00023950"/>
    </source>
</evidence>
<evidence type="ECO:0000259" key="13">
    <source>
        <dbReference type="Pfam" id="PF01048"/>
    </source>
</evidence>
<dbReference type="Pfam" id="PF01048">
    <property type="entry name" value="PNP_UDP_1"/>
    <property type="match status" value="1"/>
</dbReference>
<dbReference type="AlphaFoldDB" id="A0AAV2TPG5"/>
<name>A0AAV2TPG5_CALDB</name>
<evidence type="ECO:0000256" key="10">
    <source>
        <dbReference type="ARBA" id="ARBA00023970"/>
    </source>
</evidence>
<dbReference type="InterPro" id="IPR000845">
    <property type="entry name" value="Nucleoside_phosphorylase_d"/>
</dbReference>
<dbReference type="GO" id="GO:0004731">
    <property type="term" value="F:purine-nucleoside phosphorylase activity"/>
    <property type="evidence" value="ECO:0007669"/>
    <property type="project" value="UniProtKB-EC"/>
</dbReference>
<dbReference type="NCBIfam" id="TIGR01700">
    <property type="entry name" value="PNPH"/>
    <property type="match status" value="1"/>
</dbReference>
<evidence type="ECO:0000256" key="6">
    <source>
        <dbReference type="ARBA" id="ARBA00022679"/>
    </source>
</evidence>
<evidence type="ECO:0000256" key="7">
    <source>
        <dbReference type="ARBA" id="ARBA00023918"/>
    </source>
</evidence>
<dbReference type="Gene3D" id="3.40.50.1580">
    <property type="entry name" value="Nucleoside phosphorylase domain"/>
    <property type="match status" value="1"/>
</dbReference>
<dbReference type="PANTHER" id="PTHR11904:SF9">
    <property type="entry name" value="PURINE NUCLEOSIDE PHOSPHORYLASE-RELATED"/>
    <property type="match status" value="1"/>
</dbReference>
<feature type="domain" description="Nucleoside phosphorylase" evidence="13">
    <location>
        <begin position="29"/>
        <end position="281"/>
    </location>
</feature>
<keyword evidence="6 11" id="KW-0808">Transferase</keyword>
<evidence type="ECO:0000256" key="2">
    <source>
        <dbReference type="ARBA" id="ARBA00006751"/>
    </source>
</evidence>
<dbReference type="EMBL" id="CAXLJL010000356">
    <property type="protein sequence ID" value="CAL5136873.1"/>
    <property type="molecule type" value="Genomic_DNA"/>
</dbReference>
<feature type="binding site" evidence="12">
    <location>
        <position position="203"/>
    </location>
    <ligand>
        <name>a purine D-ribonucleoside</name>
        <dbReference type="ChEBI" id="CHEBI:142355"/>
    </ligand>
</feature>
<sequence>MRTDRQLTYEETSEVVRFIRNRVNSSPPLGIVCGSGLGKLADEVKDPQVIQYADIPNFPVTTVSGHEGNLVFGTFGEKPVVIMQGRFHPYEGYSNNEIATPIRVLKLLGVETLFVTNAAGSLNQTFQCGDFVVIKDHISLPGLALNNVLIGPNEERFGPRFVTMSDAYSSRLRSVALRVANENGFSTRVHEGVYVNVGGPTYETAAECRLLRLIGGDVVGMSTVPEVVVARHAGMEVFAISLVTNICGLEGDISKPTSHEEVLHTAQAGACALQKFLVQMVSHL</sequence>
<gene>
    <name evidence="14" type="ORF">CDAUBV1_LOCUS11168</name>
</gene>
<proteinExistence type="inferred from homology"/>
<organism evidence="14 15">
    <name type="scientific">Calicophoron daubneyi</name>
    <name type="common">Rumen fluke</name>
    <name type="synonym">Paramphistomum daubneyi</name>
    <dbReference type="NCBI Taxonomy" id="300641"/>
    <lineage>
        <taxon>Eukaryota</taxon>
        <taxon>Metazoa</taxon>
        <taxon>Spiralia</taxon>
        <taxon>Lophotrochozoa</taxon>
        <taxon>Platyhelminthes</taxon>
        <taxon>Trematoda</taxon>
        <taxon>Digenea</taxon>
        <taxon>Plagiorchiida</taxon>
        <taxon>Pronocephalata</taxon>
        <taxon>Paramphistomoidea</taxon>
        <taxon>Paramphistomidae</taxon>
        <taxon>Calicophoron</taxon>
    </lineage>
</organism>
<dbReference type="CDD" id="cd09009">
    <property type="entry name" value="PNP-EcPNPII_like"/>
    <property type="match status" value="1"/>
</dbReference>
<evidence type="ECO:0000256" key="12">
    <source>
        <dbReference type="PIRSR" id="PIRSR000477-2"/>
    </source>
</evidence>
<dbReference type="InterPro" id="IPR011268">
    <property type="entry name" value="Purine_phosphorylase"/>
</dbReference>
<protein>
    <recommendedName>
        <fullName evidence="4 11">Purine nucleoside phosphorylase</fullName>
        <ecNumber evidence="3 11">2.4.2.1</ecNumber>
    </recommendedName>
    <alternativeName>
        <fullName evidence="11">Inosine-guanosine phosphorylase</fullName>
    </alternativeName>
</protein>
<dbReference type="SUPFAM" id="SSF53167">
    <property type="entry name" value="Purine and uridine phosphorylases"/>
    <property type="match status" value="1"/>
</dbReference>
<dbReference type="InterPro" id="IPR011270">
    <property type="entry name" value="Pur_Nuc_Pase_Ino/Guo-sp"/>
</dbReference>
<evidence type="ECO:0000256" key="5">
    <source>
        <dbReference type="ARBA" id="ARBA00022676"/>
    </source>
</evidence>
<dbReference type="PIRSF" id="PIRSF000477">
    <property type="entry name" value="PurNPase"/>
    <property type="match status" value="1"/>
</dbReference>
<dbReference type="GO" id="GO:0009116">
    <property type="term" value="P:nucleoside metabolic process"/>
    <property type="evidence" value="ECO:0007669"/>
    <property type="project" value="InterPro"/>
</dbReference>
<feature type="binding site" evidence="12">
    <location>
        <position position="35"/>
    </location>
    <ligand>
        <name>phosphate</name>
        <dbReference type="ChEBI" id="CHEBI:43474"/>
    </ligand>
</feature>
<dbReference type="EC" id="2.4.2.1" evidence="3 11"/>
<accession>A0AAV2TPG5</accession>
<evidence type="ECO:0000256" key="11">
    <source>
        <dbReference type="PIRNR" id="PIRNR000477"/>
    </source>
</evidence>